<evidence type="ECO:0000259" key="6">
    <source>
        <dbReference type="Pfam" id="PF02826"/>
    </source>
</evidence>
<dbReference type="InterPro" id="IPR029753">
    <property type="entry name" value="D-isomer_DH_CS"/>
</dbReference>
<dbReference type="InterPro" id="IPR006140">
    <property type="entry name" value="D-isomer_DH_NAD-bd"/>
</dbReference>
<dbReference type="SUPFAM" id="SSF51735">
    <property type="entry name" value="NAD(P)-binding Rossmann-fold domains"/>
    <property type="match status" value="1"/>
</dbReference>
<keyword evidence="2 4" id="KW-0560">Oxidoreductase</keyword>
<dbReference type="PANTHER" id="PTHR10996:SF283">
    <property type="entry name" value="GLYOXYLATE_HYDROXYPYRUVATE REDUCTASE B"/>
    <property type="match status" value="1"/>
</dbReference>
<evidence type="ECO:0000256" key="3">
    <source>
        <dbReference type="ARBA" id="ARBA00023027"/>
    </source>
</evidence>
<dbReference type="InterPro" id="IPR029752">
    <property type="entry name" value="D-isomer_DH_CS1"/>
</dbReference>
<dbReference type="PROSITE" id="PS00065">
    <property type="entry name" value="D_2_HYDROXYACID_DH_1"/>
    <property type="match status" value="1"/>
</dbReference>
<dbReference type="FunFam" id="3.40.50.720:FF:000203">
    <property type="entry name" value="D-3-phosphoglycerate dehydrogenase (SerA)"/>
    <property type="match status" value="1"/>
</dbReference>
<dbReference type="InterPro" id="IPR036291">
    <property type="entry name" value="NAD(P)-bd_dom_sf"/>
</dbReference>
<dbReference type="Pfam" id="PF00389">
    <property type="entry name" value="2-Hacid_dh"/>
    <property type="match status" value="1"/>
</dbReference>
<feature type="domain" description="D-isomer specific 2-hydroxyacid dehydrogenase NAD-binding" evidence="6">
    <location>
        <begin position="117"/>
        <end position="293"/>
    </location>
</feature>
<dbReference type="Gene3D" id="3.40.50.720">
    <property type="entry name" value="NAD(P)-binding Rossmann-like Domain"/>
    <property type="match status" value="2"/>
</dbReference>
<evidence type="ECO:0000313" key="8">
    <source>
        <dbReference type="Proteomes" id="UP000593594"/>
    </source>
</evidence>
<dbReference type="PROSITE" id="PS00671">
    <property type="entry name" value="D_2_HYDROXYACID_DH_3"/>
    <property type="match status" value="1"/>
</dbReference>
<dbReference type="GO" id="GO:0016618">
    <property type="term" value="F:hydroxypyruvate reductase [NAD(P)H] activity"/>
    <property type="evidence" value="ECO:0007669"/>
    <property type="project" value="TreeGrafter"/>
</dbReference>
<sequence>MATIPPAKPRILVTRKLPDEVEARIEKDYDATLNETDELLADDDIIAGAQGCDGLLVTPTDKCNAALVARLPDTVKIIATFSVGYDHIDVDAATQRGISVTNTPDVLSAATADIAMLLLLGAARGAYWGERIVREDRWGAWSAVYPLGYEVSGKRLGILGMGRIGQAMARRARGFDMEIHYHNRSRLPSGEEQGAVFHETFEDMLPHCDFLSIHCASTPETRGIVDAQRIALMPDNAVLVNTARGDIVDDDALIAALQGGKLAAAGLDVFRNEPDIDPRYRSLDNAFLLPHLGSATIETRVAMGMRALDNLDAYFAGDNPGDLLNRI</sequence>
<dbReference type="GO" id="GO:0030267">
    <property type="term" value="F:glyoxylate reductase (NADPH) activity"/>
    <property type="evidence" value="ECO:0007669"/>
    <property type="project" value="TreeGrafter"/>
</dbReference>
<dbReference type="EMBL" id="CP058214">
    <property type="protein sequence ID" value="QPC41625.1"/>
    <property type="molecule type" value="Genomic_DNA"/>
</dbReference>
<dbReference type="InterPro" id="IPR006139">
    <property type="entry name" value="D-isomer_2_OHA_DH_cat_dom"/>
</dbReference>
<keyword evidence="3" id="KW-0520">NAD</keyword>
<keyword evidence="8" id="KW-1185">Reference proteome</keyword>
<evidence type="ECO:0000256" key="4">
    <source>
        <dbReference type="RuleBase" id="RU003719"/>
    </source>
</evidence>
<dbReference type="GO" id="GO:0051287">
    <property type="term" value="F:NAD binding"/>
    <property type="evidence" value="ECO:0007669"/>
    <property type="project" value="InterPro"/>
</dbReference>
<evidence type="ECO:0000256" key="1">
    <source>
        <dbReference type="ARBA" id="ARBA00005854"/>
    </source>
</evidence>
<dbReference type="Pfam" id="PF02826">
    <property type="entry name" value="2-Hacid_dh_C"/>
    <property type="match status" value="1"/>
</dbReference>
<name>A0A7S8HAI8_9HYPH</name>
<evidence type="ECO:0000313" key="7">
    <source>
        <dbReference type="EMBL" id="QPC41625.1"/>
    </source>
</evidence>
<dbReference type="GO" id="GO:0005829">
    <property type="term" value="C:cytosol"/>
    <property type="evidence" value="ECO:0007669"/>
    <property type="project" value="TreeGrafter"/>
</dbReference>
<dbReference type="RefSeq" id="WP_213162845.1">
    <property type="nucleotide sequence ID" value="NZ_CP058214.1"/>
</dbReference>
<dbReference type="AlphaFoldDB" id="A0A7S8HAI8"/>
<feature type="domain" description="D-isomer specific 2-hydroxyacid dehydrogenase catalytic" evidence="5">
    <location>
        <begin position="11"/>
        <end position="324"/>
    </location>
</feature>
<dbReference type="CDD" id="cd05301">
    <property type="entry name" value="GDH"/>
    <property type="match status" value="1"/>
</dbReference>
<accession>A0A7S8HAI8</accession>
<dbReference type="InterPro" id="IPR050223">
    <property type="entry name" value="D-isomer_2-hydroxyacid_DH"/>
</dbReference>
<evidence type="ECO:0000256" key="2">
    <source>
        <dbReference type="ARBA" id="ARBA00023002"/>
    </source>
</evidence>
<reference evidence="7 8" key="1">
    <citation type="submission" date="2020-06" db="EMBL/GenBank/DDBJ databases">
        <title>Genome sequence of 2 isolates from Red Sea Mangroves.</title>
        <authorList>
            <person name="Sefrji F."/>
            <person name="Michoud G."/>
            <person name="Merlino G."/>
            <person name="Daffonchio D."/>
        </authorList>
    </citation>
    <scope>NUCLEOTIDE SEQUENCE [LARGE SCALE GENOMIC DNA]</scope>
    <source>
        <strain evidence="7 8">R1DC25</strain>
    </source>
</reference>
<protein>
    <submittedName>
        <fullName evidence="7">D-glycerate dehydrogenase</fullName>
    </submittedName>
</protein>
<organism evidence="7 8">
    <name type="scientific">Kaustia mangrovi</name>
    <dbReference type="NCBI Taxonomy" id="2593653"/>
    <lineage>
        <taxon>Bacteria</taxon>
        <taxon>Pseudomonadati</taxon>
        <taxon>Pseudomonadota</taxon>
        <taxon>Alphaproteobacteria</taxon>
        <taxon>Hyphomicrobiales</taxon>
        <taxon>Parvibaculaceae</taxon>
        <taxon>Kaustia</taxon>
    </lineage>
</organism>
<dbReference type="KEGG" id="kmn:HW532_02120"/>
<comment type="similarity">
    <text evidence="1 4">Belongs to the D-isomer specific 2-hydroxyacid dehydrogenase family.</text>
</comment>
<gene>
    <name evidence="7" type="ORF">HW532_02120</name>
</gene>
<dbReference type="SUPFAM" id="SSF52283">
    <property type="entry name" value="Formate/glycerate dehydrogenase catalytic domain-like"/>
    <property type="match status" value="1"/>
</dbReference>
<dbReference type="PANTHER" id="PTHR10996">
    <property type="entry name" value="2-HYDROXYACID DEHYDROGENASE-RELATED"/>
    <property type="match status" value="1"/>
</dbReference>
<proteinExistence type="inferred from homology"/>
<dbReference type="Proteomes" id="UP000593594">
    <property type="component" value="Chromosome"/>
</dbReference>
<evidence type="ECO:0000259" key="5">
    <source>
        <dbReference type="Pfam" id="PF00389"/>
    </source>
</evidence>